<accession>A0A7W0HJM9</accession>
<feature type="domain" description="Type VI secretion system component TssM1 N-terminal" evidence="2">
    <location>
        <begin position="180"/>
        <end position="426"/>
    </location>
</feature>
<dbReference type="Gene3D" id="3.40.50.300">
    <property type="entry name" value="P-loop containing nucleotide triphosphate hydrolases"/>
    <property type="match status" value="1"/>
</dbReference>
<dbReference type="EMBL" id="JACDUS010000001">
    <property type="protein sequence ID" value="MBA2880263.1"/>
    <property type="molecule type" value="Genomic_DNA"/>
</dbReference>
<dbReference type="InterPro" id="IPR053156">
    <property type="entry name" value="T6SS_TssM-like"/>
</dbReference>
<gene>
    <name evidence="3" type="ORF">HNR65_000570</name>
</gene>
<proteinExistence type="predicted"/>
<evidence type="ECO:0000259" key="2">
    <source>
        <dbReference type="Pfam" id="PF14331"/>
    </source>
</evidence>
<feature type="transmembrane region" description="Helical" evidence="1">
    <location>
        <begin position="33"/>
        <end position="53"/>
    </location>
</feature>
<dbReference type="PANTHER" id="PTHR36153">
    <property type="entry name" value="INNER MEMBRANE PROTEIN-RELATED"/>
    <property type="match status" value="1"/>
</dbReference>
<dbReference type="Pfam" id="PF14331">
    <property type="entry name" value="IcmF-related_N"/>
    <property type="match status" value="1"/>
</dbReference>
<feature type="transmembrane region" description="Helical" evidence="1">
    <location>
        <begin position="421"/>
        <end position="442"/>
    </location>
</feature>
<keyword evidence="1" id="KW-1133">Transmembrane helix</keyword>
<name>A0A7W0HJM9_9BACT</name>
<evidence type="ECO:0000256" key="1">
    <source>
        <dbReference type="SAM" id="Phobius"/>
    </source>
</evidence>
<dbReference type="PANTHER" id="PTHR36153:SF1">
    <property type="entry name" value="TYPE VI SECRETION SYSTEM COMPONENT TSSM1"/>
    <property type="match status" value="1"/>
</dbReference>
<dbReference type="AlphaFoldDB" id="A0A7W0HJM9"/>
<dbReference type="SUPFAM" id="SSF52540">
    <property type="entry name" value="P-loop containing nucleoside triphosphate hydrolases"/>
    <property type="match status" value="1"/>
</dbReference>
<keyword evidence="1" id="KW-0472">Membrane</keyword>
<dbReference type="InterPro" id="IPR025743">
    <property type="entry name" value="TssM1_N"/>
</dbReference>
<protein>
    <submittedName>
        <fullName evidence="3">Type VI secretion system protein ImpL</fullName>
    </submittedName>
</protein>
<dbReference type="Proteomes" id="UP000525298">
    <property type="component" value="Unassembled WGS sequence"/>
</dbReference>
<keyword evidence="4" id="KW-1185">Reference proteome</keyword>
<dbReference type="RefSeq" id="WP_181549912.1">
    <property type="nucleotide sequence ID" value="NZ_JACDUS010000001.1"/>
</dbReference>
<evidence type="ECO:0000313" key="4">
    <source>
        <dbReference type="Proteomes" id="UP000525298"/>
    </source>
</evidence>
<reference evidence="3 4" key="1">
    <citation type="submission" date="2020-07" db="EMBL/GenBank/DDBJ databases">
        <title>Genomic Encyclopedia of Type Strains, Phase IV (KMG-IV): sequencing the most valuable type-strain genomes for metagenomic binning, comparative biology and taxonomic classification.</title>
        <authorList>
            <person name="Goeker M."/>
        </authorList>
    </citation>
    <scope>NUCLEOTIDE SEQUENCE [LARGE SCALE GENOMIC DNA]</scope>
    <source>
        <strain evidence="3 4">DSM 17721</strain>
    </source>
</reference>
<evidence type="ECO:0000313" key="3">
    <source>
        <dbReference type="EMBL" id="MBA2880263.1"/>
    </source>
</evidence>
<feature type="transmembrane region" description="Helical" evidence="1">
    <location>
        <begin position="9"/>
        <end position="27"/>
    </location>
</feature>
<keyword evidence="1" id="KW-0812">Transmembrane</keyword>
<sequence length="1156" mass="131648">MIRKILKYFLYTLLLLALAAGIAFLVIAKQWPWWVGVAMGAGILGLVLGFFFLKRYFLQRRERKFVKQIIAQDDEAIGQAPLHERRQLQELQDKWKKSVDLLRQSNLKKAGNPLYVLPWFMVMGESGTGKTTAIKNAKANSPVAEVNTGIGGTRNFDWWFFDEAIVLDTAGRYSIPIDQEPDREEWERFLGLLARYRKKEPLNGLILTVGADQLLTQDADTLRENGLNLRKRIDQLMRVCGARFPVYLMVTKTDRVHGFNPFSRLLPEDRLNQAMGFSSPEAGQYWEDFLDSAHRHVCERLKDFRLLIIQHATRPDPGVLMFPDEFEKLHAGLKAFAEGAFQENPYQETPMLTGVYYSSGTQTGEPCSEFVEQFGIACPEPAQARNGIFLRDFFKRILPADRHLFRPILEYLKWRRLTRRFGLTAWALLCLCLLGMVSLSYIKNTEAVKEIARHAQAPPDFTGDAATDVLMLDAYGRQLGEIREFNRKWRIPRFGLDHSLEVENRFVDRYVQSFRDHFLTPMDKQLEKNINQFDTNTPNAVVADYAAHMAGRIRVLNDYLEGRRPDSESVLTDVASEIWLVMDETVLNDIALQFARNYYKYLELADNRQAMARKVKTLGGLFSDLLKIRAPGENGSGVELNWLTAKKMPHVSPVSMDRYWVEFTGQTENDGHESIAAYVPAAYTRQGKERIHEFIGQIRQILDPGDGLETAEKAFWQRYENDYLQAWANFALSFSRAPDFAVSGVQRRKLAQSMSTPDNPYFRLLSEMAEQLRVIDDPPAWAATVLEIEKVRNTRTESRQEQASLVDRIRDKGSAAAGKTLSVTSPEAARKREKQLAAAEQWHNYLEALEKLQPAANRIQTAFEMAGDFFSPGNGASGQKSEFHAAQDEFSGLLLRLAASKDPSVAGALLEGPLDYMADFAVRQAQGVVQKKWESMVLANTRGMDPGRVPYAIFKRPDGAVWKFLDGPAKPFVEQGKEGFYAATGLNRSMAFKNDFFLFLDQGAEGTVEVEPEYKVQISTLPVQVNEGAEKSPYAVMLNLSCADGQTRLKNYNFRETRLFTWQMNQCGDVELTILLPDTKLTYRYSGEMGFARFLRDFRDGVRTFTPKDFPEQSRLLKNWDISSIRVAYEIRGADPVIRLLTDVPRKVPETIIAKR</sequence>
<comment type="caution">
    <text evidence="3">The sequence shown here is derived from an EMBL/GenBank/DDBJ whole genome shotgun (WGS) entry which is preliminary data.</text>
</comment>
<dbReference type="InterPro" id="IPR027417">
    <property type="entry name" value="P-loop_NTPase"/>
</dbReference>
<organism evidence="3 4">
    <name type="scientific">Desulfosalsimonas propionicica</name>
    <dbReference type="NCBI Taxonomy" id="332175"/>
    <lineage>
        <taxon>Bacteria</taxon>
        <taxon>Pseudomonadati</taxon>
        <taxon>Thermodesulfobacteriota</taxon>
        <taxon>Desulfobacteria</taxon>
        <taxon>Desulfobacterales</taxon>
        <taxon>Desulfosalsimonadaceae</taxon>
        <taxon>Desulfosalsimonas</taxon>
    </lineage>
</organism>